<protein>
    <submittedName>
        <fullName evidence="1">Uncharacterized protein</fullName>
    </submittedName>
</protein>
<reference evidence="1" key="2">
    <citation type="submission" date="2020-11" db="EMBL/GenBank/DDBJ databases">
        <authorList>
            <person name="McCartney M.A."/>
            <person name="Auch B."/>
            <person name="Kono T."/>
            <person name="Mallez S."/>
            <person name="Becker A."/>
            <person name="Gohl D.M."/>
            <person name="Silverstein K.A.T."/>
            <person name="Koren S."/>
            <person name="Bechman K.B."/>
            <person name="Herman A."/>
            <person name="Abrahante J.E."/>
            <person name="Garbe J."/>
        </authorList>
    </citation>
    <scope>NUCLEOTIDE SEQUENCE</scope>
    <source>
        <strain evidence="1">Duluth1</strain>
        <tissue evidence="1">Whole animal</tissue>
    </source>
</reference>
<gene>
    <name evidence="1" type="ORF">DPMN_031412</name>
</gene>
<dbReference type="AlphaFoldDB" id="A0A9D4M1W4"/>
<proteinExistence type="predicted"/>
<sequence length="56" mass="6179">MENPMIQTVFTADMTMVSFHVGGVNVIVLTAVERLACLASDRCAMWGLSRRCLLGY</sequence>
<keyword evidence="2" id="KW-1185">Reference proteome</keyword>
<accession>A0A9D4M1W4</accession>
<evidence type="ECO:0000313" key="2">
    <source>
        <dbReference type="Proteomes" id="UP000828390"/>
    </source>
</evidence>
<name>A0A9D4M1W4_DREPO</name>
<dbReference type="EMBL" id="JAIWYP010000002">
    <property type="protein sequence ID" value="KAH3868270.1"/>
    <property type="molecule type" value="Genomic_DNA"/>
</dbReference>
<organism evidence="1 2">
    <name type="scientific">Dreissena polymorpha</name>
    <name type="common">Zebra mussel</name>
    <name type="synonym">Mytilus polymorpha</name>
    <dbReference type="NCBI Taxonomy" id="45954"/>
    <lineage>
        <taxon>Eukaryota</taxon>
        <taxon>Metazoa</taxon>
        <taxon>Spiralia</taxon>
        <taxon>Lophotrochozoa</taxon>
        <taxon>Mollusca</taxon>
        <taxon>Bivalvia</taxon>
        <taxon>Autobranchia</taxon>
        <taxon>Heteroconchia</taxon>
        <taxon>Euheterodonta</taxon>
        <taxon>Imparidentia</taxon>
        <taxon>Neoheterodontei</taxon>
        <taxon>Myida</taxon>
        <taxon>Dreissenoidea</taxon>
        <taxon>Dreissenidae</taxon>
        <taxon>Dreissena</taxon>
    </lineage>
</organism>
<comment type="caution">
    <text evidence="1">The sequence shown here is derived from an EMBL/GenBank/DDBJ whole genome shotgun (WGS) entry which is preliminary data.</text>
</comment>
<reference evidence="1" key="1">
    <citation type="journal article" date="2019" name="bioRxiv">
        <title>The Genome of the Zebra Mussel, Dreissena polymorpha: A Resource for Invasive Species Research.</title>
        <authorList>
            <person name="McCartney M.A."/>
            <person name="Auch B."/>
            <person name="Kono T."/>
            <person name="Mallez S."/>
            <person name="Zhang Y."/>
            <person name="Obille A."/>
            <person name="Becker A."/>
            <person name="Abrahante J.E."/>
            <person name="Garbe J."/>
            <person name="Badalamenti J.P."/>
            <person name="Herman A."/>
            <person name="Mangelson H."/>
            <person name="Liachko I."/>
            <person name="Sullivan S."/>
            <person name="Sone E.D."/>
            <person name="Koren S."/>
            <person name="Silverstein K.A.T."/>
            <person name="Beckman K.B."/>
            <person name="Gohl D.M."/>
        </authorList>
    </citation>
    <scope>NUCLEOTIDE SEQUENCE</scope>
    <source>
        <strain evidence="1">Duluth1</strain>
        <tissue evidence="1">Whole animal</tissue>
    </source>
</reference>
<dbReference type="Proteomes" id="UP000828390">
    <property type="component" value="Unassembled WGS sequence"/>
</dbReference>
<evidence type="ECO:0000313" key="1">
    <source>
        <dbReference type="EMBL" id="KAH3868270.1"/>
    </source>
</evidence>